<accession>A0AAD3MV60</accession>
<proteinExistence type="predicted"/>
<evidence type="ECO:0000256" key="1">
    <source>
        <dbReference type="SAM" id="MobiDB-lite"/>
    </source>
</evidence>
<feature type="compositionally biased region" description="Basic and acidic residues" evidence="1">
    <location>
        <begin position="159"/>
        <end position="178"/>
    </location>
</feature>
<organism evidence="2 3">
    <name type="scientific">Lates japonicus</name>
    <name type="common">Japanese lates</name>
    <dbReference type="NCBI Taxonomy" id="270547"/>
    <lineage>
        <taxon>Eukaryota</taxon>
        <taxon>Metazoa</taxon>
        <taxon>Chordata</taxon>
        <taxon>Craniata</taxon>
        <taxon>Vertebrata</taxon>
        <taxon>Euteleostomi</taxon>
        <taxon>Actinopterygii</taxon>
        <taxon>Neopterygii</taxon>
        <taxon>Teleostei</taxon>
        <taxon>Neoteleostei</taxon>
        <taxon>Acanthomorphata</taxon>
        <taxon>Carangaria</taxon>
        <taxon>Carangaria incertae sedis</taxon>
        <taxon>Centropomidae</taxon>
        <taxon>Lates</taxon>
    </lineage>
</organism>
<feature type="region of interest" description="Disordered" evidence="1">
    <location>
        <begin position="132"/>
        <end position="241"/>
    </location>
</feature>
<name>A0AAD3MV60_LATJO</name>
<dbReference type="Proteomes" id="UP001279410">
    <property type="component" value="Unassembled WGS sequence"/>
</dbReference>
<comment type="caution">
    <text evidence="2">The sequence shown here is derived from an EMBL/GenBank/DDBJ whole genome shotgun (WGS) entry which is preliminary data.</text>
</comment>
<keyword evidence="3" id="KW-1185">Reference proteome</keyword>
<dbReference type="EMBL" id="BRZM01004916">
    <property type="protein sequence ID" value="GLD60491.1"/>
    <property type="molecule type" value="Genomic_DNA"/>
</dbReference>
<feature type="compositionally biased region" description="Polar residues" evidence="1">
    <location>
        <begin position="145"/>
        <end position="154"/>
    </location>
</feature>
<dbReference type="AlphaFoldDB" id="A0AAD3MV60"/>
<evidence type="ECO:0000313" key="3">
    <source>
        <dbReference type="Proteomes" id="UP001279410"/>
    </source>
</evidence>
<protein>
    <submittedName>
        <fullName evidence="2">Skin secretory protein xP2-like protein</fullName>
    </submittedName>
</protein>
<evidence type="ECO:0000313" key="2">
    <source>
        <dbReference type="EMBL" id="GLD60491.1"/>
    </source>
</evidence>
<reference evidence="2" key="1">
    <citation type="submission" date="2022-08" db="EMBL/GenBank/DDBJ databases">
        <title>Genome sequencing of akame (Lates japonicus).</title>
        <authorList>
            <person name="Hashiguchi Y."/>
            <person name="Takahashi H."/>
        </authorList>
    </citation>
    <scope>NUCLEOTIDE SEQUENCE</scope>
    <source>
        <strain evidence="2">Kochi</strain>
    </source>
</reference>
<sequence>MQRRRLLHPRMQKKHCLQRLLQLRTQRQQLLQQLLHPRTKKQQLLQRLLHPMTKKPQLLQLRMQKQQLLQKLLHPRTRKQRLLQPGMQKQRLLQPGTQKQRLLQLRMELLLQHQTQRLKKIQQLENQQLLQRLRDPEKEEEPTASVDTTPTQESVPAAVEEKPTDPAADTKPEEKEEMTVPVPTIKEVVVEKDNAGLNKAVPGQTRVDNQPQPGNGGSPGAHAAEATGEDKPEDQGGSGSP</sequence>
<gene>
    <name evidence="2" type="ORF">AKAME5_002900600</name>
</gene>